<reference evidence="1" key="1">
    <citation type="journal article" date="2020" name="Stud. Mycol.">
        <title>101 Dothideomycetes genomes: a test case for predicting lifestyles and emergence of pathogens.</title>
        <authorList>
            <person name="Haridas S."/>
            <person name="Albert R."/>
            <person name="Binder M."/>
            <person name="Bloem J."/>
            <person name="Labutti K."/>
            <person name="Salamov A."/>
            <person name="Andreopoulos B."/>
            <person name="Baker S."/>
            <person name="Barry K."/>
            <person name="Bills G."/>
            <person name="Bluhm B."/>
            <person name="Cannon C."/>
            <person name="Castanera R."/>
            <person name="Culley D."/>
            <person name="Daum C."/>
            <person name="Ezra D."/>
            <person name="Gonzalez J."/>
            <person name="Henrissat B."/>
            <person name="Kuo A."/>
            <person name="Liang C."/>
            <person name="Lipzen A."/>
            <person name="Lutzoni F."/>
            <person name="Magnuson J."/>
            <person name="Mondo S."/>
            <person name="Nolan M."/>
            <person name="Ohm R."/>
            <person name="Pangilinan J."/>
            <person name="Park H.-J."/>
            <person name="Ramirez L."/>
            <person name="Alfaro M."/>
            <person name="Sun H."/>
            <person name="Tritt A."/>
            <person name="Yoshinaga Y."/>
            <person name="Zwiers L.-H."/>
            <person name="Turgeon B."/>
            <person name="Goodwin S."/>
            <person name="Spatafora J."/>
            <person name="Crous P."/>
            <person name="Grigoriev I."/>
        </authorList>
    </citation>
    <scope>NUCLEOTIDE SEQUENCE</scope>
    <source>
        <strain evidence="1">CBS 627.86</strain>
    </source>
</reference>
<evidence type="ECO:0000313" key="1">
    <source>
        <dbReference type="EMBL" id="KAF2108644.1"/>
    </source>
</evidence>
<protein>
    <submittedName>
        <fullName evidence="1">Uncharacterized protein</fullName>
    </submittedName>
</protein>
<organism evidence="1 2">
    <name type="scientific">Lophiotrema nucula</name>
    <dbReference type="NCBI Taxonomy" id="690887"/>
    <lineage>
        <taxon>Eukaryota</taxon>
        <taxon>Fungi</taxon>
        <taxon>Dikarya</taxon>
        <taxon>Ascomycota</taxon>
        <taxon>Pezizomycotina</taxon>
        <taxon>Dothideomycetes</taxon>
        <taxon>Pleosporomycetidae</taxon>
        <taxon>Pleosporales</taxon>
        <taxon>Lophiotremataceae</taxon>
        <taxon>Lophiotrema</taxon>
    </lineage>
</organism>
<name>A0A6A5YPL1_9PLEO</name>
<dbReference type="EMBL" id="ML977346">
    <property type="protein sequence ID" value="KAF2108644.1"/>
    <property type="molecule type" value="Genomic_DNA"/>
</dbReference>
<sequence>MVADLVWETALIYQEGNPISLTAGVSQCERHYQASDAFRSLHNIFSGVGRPDIAGNNIIFLGGTLAHGGGDLISDPARCMSYFLMRDIIRYMDPNPASVTKFFLQNPLEKSGSEAKIRKQALGINENDPTYNPDIKDQDDLLMYDALMQITPETVLVIINPGWPARQYLVFVMEDLMKQERMPKAIVCEPSNENDGDYPYDDRFPDPTSPTVRDTLGLWKQYPINTLRNPGYIRDWKNISLYIRPTPQ</sequence>
<keyword evidence="2" id="KW-1185">Reference proteome</keyword>
<gene>
    <name evidence="1" type="ORF">BDV96DRAFT_605407</name>
</gene>
<proteinExistence type="predicted"/>
<dbReference type="AlphaFoldDB" id="A0A6A5YPL1"/>
<evidence type="ECO:0000313" key="2">
    <source>
        <dbReference type="Proteomes" id="UP000799770"/>
    </source>
</evidence>
<accession>A0A6A5YPL1</accession>
<dbReference type="Proteomes" id="UP000799770">
    <property type="component" value="Unassembled WGS sequence"/>
</dbReference>